<dbReference type="EMBL" id="WHIY01000012">
    <property type="protein sequence ID" value="MPQ52666.1"/>
    <property type="molecule type" value="Genomic_DNA"/>
</dbReference>
<evidence type="ECO:0000313" key="1">
    <source>
        <dbReference type="EMBL" id="MPQ52666.1"/>
    </source>
</evidence>
<name>A0A6L5EBE6_9ENTR</name>
<sequence>MSDPFTAVRQAHRICAAYYQQLFPLLNETAQKLDTTFLVWNTWSFNKPPQSNKNPFESWKWDYLPIMDVSFVFSRQHEPGTPMTTRDYVLDFKLITDSELLYEQRQKQYGKNSEPLATELKISAQDAKSYLCIYLFSPTENDATYATPYTLWNSYDGYPEPDESIYFSDNKGVKGTGILLPLYTLAQKKGCEWLVDKINTQLTHLLSYKES</sequence>
<comment type="caution">
    <text evidence="1">The sequence shown here is derived from an EMBL/GenBank/DDBJ whole genome shotgun (WGS) entry which is preliminary data.</text>
</comment>
<accession>A0A6L5EBE6</accession>
<organism evidence="1 2">
    <name type="scientific">Citrobacter telavivensis</name>
    <dbReference type="NCBI Taxonomy" id="2653932"/>
    <lineage>
        <taxon>Bacteria</taxon>
        <taxon>Pseudomonadati</taxon>
        <taxon>Pseudomonadota</taxon>
        <taxon>Gammaproteobacteria</taxon>
        <taxon>Enterobacterales</taxon>
        <taxon>Enterobacteriaceae</taxon>
        <taxon>Citrobacter</taxon>
    </lineage>
</organism>
<dbReference type="Proteomes" id="UP000475079">
    <property type="component" value="Unassembled WGS sequence"/>
</dbReference>
<gene>
    <name evidence="1" type="ORF">GBB84_17335</name>
</gene>
<keyword evidence="2" id="KW-1185">Reference proteome</keyword>
<protein>
    <submittedName>
        <fullName evidence="1">Uncharacterized protein</fullName>
    </submittedName>
</protein>
<evidence type="ECO:0000313" key="2">
    <source>
        <dbReference type="Proteomes" id="UP000475079"/>
    </source>
</evidence>
<dbReference type="RefSeq" id="WP_152401607.1">
    <property type="nucleotide sequence ID" value="NZ_WHIY01000012.1"/>
</dbReference>
<proteinExistence type="predicted"/>
<dbReference type="AlphaFoldDB" id="A0A6L5EBE6"/>
<reference evidence="1 2" key="1">
    <citation type="submission" date="2019-10" db="EMBL/GenBank/DDBJ databases">
        <title>Characterization of a new Citrobacter species.</title>
        <authorList>
            <person name="Goncalves Ribeiro T."/>
            <person name="Izdebski R."/>
            <person name="Urbanowicz P."/>
            <person name="Carmeli Y."/>
            <person name="Gniadkowski M."/>
            <person name="Peixe L."/>
        </authorList>
    </citation>
    <scope>NUCLEOTIDE SEQUENCE [LARGE SCALE GENOMIC DNA]</scope>
    <source>
        <strain evidence="1 2">NMI7905_11</strain>
    </source>
</reference>